<evidence type="ECO:0000313" key="2">
    <source>
        <dbReference type="Proteomes" id="UP001189122"/>
    </source>
</evidence>
<keyword evidence="2" id="KW-1185">Reference proteome</keyword>
<evidence type="ECO:0000313" key="1">
    <source>
        <dbReference type="EMBL" id="CAA2623930.1"/>
    </source>
</evidence>
<dbReference type="EMBL" id="CACRZD030000007">
    <property type="protein sequence ID" value="CAA6663446.1"/>
    <property type="molecule type" value="Genomic_DNA"/>
</dbReference>
<dbReference type="EMBL" id="LR743594">
    <property type="protein sequence ID" value="CAA2623930.1"/>
    <property type="molecule type" value="Genomic_DNA"/>
</dbReference>
<proteinExistence type="predicted"/>
<accession>A0A7I8IZP8</accession>
<dbReference type="Proteomes" id="UP001189122">
    <property type="component" value="Unassembled WGS sequence"/>
</dbReference>
<sequence length="19" mass="2221">MKGLFCVGERRERLKGRGK</sequence>
<reference evidence="1 2" key="1">
    <citation type="submission" date="2019-12" db="EMBL/GenBank/DDBJ databases">
        <authorList>
            <person name="Scholz U."/>
            <person name="Mascher M."/>
            <person name="Fiebig A."/>
        </authorList>
    </citation>
    <scope>NUCLEOTIDE SEQUENCE</scope>
</reference>
<name>A0A7I8IZP8_SPIIN</name>
<organism evidence="1">
    <name type="scientific">Spirodela intermedia</name>
    <name type="common">Intermediate duckweed</name>
    <dbReference type="NCBI Taxonomy" id="51605"/>
    <lineage>
        <taxon>Eukaryota</taxon>
        <taxon>Viridiplantae</taxon>
        <taxon>Streptophyta</taxon>
        <taxon>Embryophyta</taxon>
        <taxon>Tracheophyta</taxon>
        <taxon>Spermatophyta</taxon>
        <taxon>Magnoliopsida</taxon>
        <taxon>Liliopsida</taxon>
        <taxon>Araceae</taxon>
        <taxon>Lemnoideae</taxon>
        <taxon>Spirodela</taxon>
    </lineage>
</organism>
<gene>
    <name evidence="1" type="ORF">SI7747_07009831</name>
</gene>
<dbReference type="AlphaFoldDB" id="A0A7I8IZP8"/>
<protein>
    <submittedName>
        <fullName evidence="1">Uncharacterized protein</fullName>
    </submittedName>
</protein>